<protein>
    <submittedName>
        <fullName evidence="1">Uncharacterized protein</fullName>
    </submittedName>
</protein>
<dbReference type="EnsemblPlants" id="TuG1812G0200005408.01.T01">
    <property type="protein sequence ID" value="TuG1812G0200005408.01.T01.cds441594"/>
    <property type="gene ID" value="TuG1812G0200005408.01"/>
</dbReference>
<organism evidence="1 2">
    <name type="scientific">Triticum urartu</name>
    <name type="common">Red wild einkorn</name>
    <name type="synonym">Crithodium urartu</name>
    <dbReference type="NCBI Taxonomy" id="4572"/>
    <lineage>
        <taxon>Eukaryota</taxon>
        <taxon>Viridiplantae</taxon>
        <taxon>Streptophyta</taxon>
        <taxon>Embryophyta</taxon>
        <taxon>Tracheophyta</taxon>
        <taxon>Spermatophyta</taxon>
        <taxon>Magnoliopsida</taxon>
        <taxon>Liliopsida</taxon>
        <taxon>Poales</taxon>
        <taxon>Poaceae</taxon>
        <taxon>BOP clade</taxon>
        <taxon>Pooideae</taxon>
        <taxon>Triticodae</taxon>
        <taxon>Triticeae</taxon>
        <taxon>Triticinae</taxon>
        <taxon>Triticum</taxon>
    </lineage>
</organism>
<name>A0A8R7PKL6_TRIUA</name>
<evidence type="ECO:0000313" key="2">
    <source>
        <dbReference type="Proteomes" id="UP000015106"/>
    </source>
</evidence>
<dbReference type="AlphaFoldDB" id="A0A8R7PKL6"/>
<evidence type="ECO:0000313" key="1">
    <source>
        <dbReference type="EnsemblPlants" id="TuG1812G0200005408.01.T01.cds441594"/>
    </source>
</evidence>
<sequence length="60" mass="6582">MADICSPVNRGRVARRCGQGKNCPRKAQAIKPSIRSPLQSLDLDQKIRRALSSTHGLLVL</sequence>
<accession>A0A8R7PKL6</accession>
<dbReference type="Proteomes" id="UP000015106">
    <property type="component" value="Chromosome 2"/>
</dbReference>
<reference evidence="2" key="1">
    <citation type="journal article" date="2013" name="Nature">
        <title>Draft genome of the wheat A-genome progenitor Triticum urartu.</title>
        <authorList>
            <person name="Ling H.Q."/>
            <person name="Zhao S."/>
            <person name="Liu D."/>
            <person name="Wang J."/>
            <person name="Sun H."/>
            <person name="Zhang C."/>
            <person name="Fan H."/>
            <person name="Li D."/>
            <person name="Dong L."/>
            <person name="Tao Y."/>
            <person name="Gao C."/>
            <person name="Wu H."/>
            <person name="Li Y."/>
            <person name="Cui Y."/>
            <person name="Guo X."/>
            <person name="Zheng S."/>
            <person name="Wang B."/>
            <person name="Yu K."/>
            <person name="Liang Q."/>
            <person name="Yang W."/>
            <person name="Lou X."/>
            <person name="Chen J."/>
            <person name="Feng M."/>
            <person name="Jian J."/>
            <person name="Zhang X."/>
            <person name="Luo G."/>
            <person name="Jiang Y."/>
            <person name="Liu J."/>
            <person name="Wang Z."/>
            <person name="Sha Y."/>
            <person name="Zhang B."/>
            <person name="Wu H."/>
            <person name="Tang D."/>
            <person name="Shen Q."/>
            <person name="Xue P."/>
            <person name="Zou S."/>
            <person name="Wang X."/>
            <person name="Liu X."/>
            <person name="Wang F."/>
            <person name="Yang Y."/>
            <person name="An X."/>
            <person name="Dong Z."/>
            <person name="Zhang K."/>
            <person name="Zhang X."/>
            <person name="Luo M.C."/>
            <person name="Dvorak J."/>
            <person name="Tong Y."/>
            <person name="Wang J."/>
            <person name="Yang H."/>
            <person name="Li Z."/>
            <person name="Wang D."/>
            <person name="Zhang A."/>
            <person name="Wang J."/>
        </authorList>
    </citation>
    <scope>NUCLEOTIDE SEQUENCE</scope>
    <source>
        <strain evidence="2">cv. G1812</strain>
    </source>
</reference>
<proteinExistence type="predicted"/>
<reference evidence="1" key="2">
    <citation type="submission" date="2018-03" db="EMBL/GenBank/DDBJ databases">
        <title>The Triticum urartu genome reveals the dynamic nature of wheat genome evolution.</title>
        <authorList>
            <person name="Ling H."/>
            <person name="Ma B."/>
            <person name="Shi X."/>
            <person name="Liu H."/>
            <person name="Dong L."/>
            <person name="Sun H."/>
            <person name="Cao Y."/>
            <person name="Gao Q."/>
            <person name="Zheng S."/>
            <person name="Li Y."/>
            <person name="Yu Y."/>
            <person name="Du H."/>
            <person name="Qi M."/>
            <person name="Li Y."/>
            <person name="Yu H."/>
            <person name="Cui Y."/>
            <person name="Wang N."/>
            <person name="Chen C."/>
            <person name="Wu H."/>
            <person name="Zhao Y."/>
            <person name="Zhang J."/>
            <person name="Li Y."/>
            <person name="Zhou W."/>
            <person name="Zhang B."/>
            <person name="Hu W."/>
            <person name="Eijk M."/>
            <person name="Tang J."/>
            <person name="Witsenboer H."/>
            <person name="Zhao S."/>
            <person name="Li Z."/>
            <person name="Zhang A."/>
            <person name="Wang D."/>
            <person name="Liang C."/>
        </authorList>
    </citation>
    <scope>NUCLEOTIDE SEQUENCE [LARGE SCALE GENOMIC DNA]</scope>
    <source>
        <strain evidence="1">cv. G1812</strain>
    </source>
</reference>
<keyword evidence="2" id="KW-1185">Reference proteome</keyword>
<dbReference type="Gramene" id="TuG1812G0200005408.01.T01">
    <property type="protein sequence ID" value="TuG1812G0200005408.01.T01.cds441594"/>
    <property type="gene ID" value="TuG1812G0200005408.01"/>
</dbReference>
<reference evidence="1" key="3">
    <citation type="submission" date="2022-06" db="UniProtKB">
        <authorList>
            <consortium name="EnsemblPlants"/>
        </authorList>
    </citation>
    <scope>IDENTIFICATION</scope>
</reference>